<dbReference type="AlphaFoldDB" id="A0A0A9E8Q7"/>
<name>A0A0A9E8Q7_ARUDO</name>
<accession>A0A0A9E8Q7</accession>
<proteinExistence type="predicted"/>
<evidence type="ECO:0000313" key="1">
    <source>
        <dbReference type="EMBL" id="JAD94290.1"/>
    </source>
</evidence>
<reference evidence="1" key="1">
    <citation type="submission" date="2014-09" db="EMBL/GenBank/DDBJ databases">
        <authorList>
            <person name="Magalhaes I.L.F."/>
            <person name="Oliveira U."/>
            <person name="Santos F.R."/>
            <person name="Vidigal T.H.D.A."/>
            <person name="Brescovit A.D."/>
            <person name="Santos A.J."/>
        </authorList>
    </citation>
    <scope>NUCLEOTIDE SEQUENCE</scope>
    <source>
        <tissue evidence="1">Shoot tissue taken approximately 20 cm above the soil surface</tissue>
    </source>
</reference>
<protein>
    <submittedName>
        <fullName evidence="1">Uncharacterized protein</fullName>
    </submittedName>
</protein>
<sequence length="54" mass="6346">MIQFLSIRLGTDYFRLFLGDFPRQRGCLCIPLVPLLLPFNLLPANRRYLHLLLS</sequence>
<dbReference type="EMBL" id="GBRH01203605">
    <property type="protein sequence ID" value="JAD94290.1"/>
    <property type="molecule type" value="Transcribed_RNA"/>
</dbReference>
<organism evidence="1">
    <name type="scientific">Arundo donax</name>
    <name type="common">Giant reed</name>
    <name type="synonym">Donax arundinaceus</name>
    <dbReference type="NCBI Taxonomy" id="35708"/>
    <lineage>
        <taxon>Eukaryota</taxon>
        <taxon>Viridiplantae</taxon>
        <taxon>Streptophyta</taxon>
        <taxon>Embryophyta</taxon>
        <taxon>Tracheophyta</taxon>
        <taxon>Spermatophyta</taxon>
        <taxon>Magnoliopsida</taxon>
        <taxon>Liliopsida</taxon>
        <taxon>Poales</taxon>
        <taxon>Poaceae</taxon>
        <taxon>PACMAD clade</taxon>
        <taxon>Arundinoideae</taxon>
        <taxon>Arundineae</taxon>
        <taxon>Arundo</taxon>
    </lineage>
</organism>
<reference evidence="1" key="2">
    <citation type="journal article" date="2015" name="Data Brief">
        <title>Shoot transcriptome of the giant reed, Arundo donax.</title>
        <authorList>
            <person name="Barrero R.A."/>
            <person name="Guerrero F.D."/>
            <person name="Moolhuijzen P."/>
            <person name="Goolsby J.A."/>
            <person name="Tidwell J."/>
            <person name="Bellgard S.E."/>
            <person name="Bellgard M.I."/>
        </authorList>
    </citation>
    <scope>NUCLEOTIDE SEQUENCE</scope>
    <source>
        <tissue evidence="1">Shoot tissue taken approximately 20 cm above the soil surface</tissue>
    </source>
</reference>